<comment type="caution">
    <text evidence="2">The sequence shown here is derived from an EMBL/GenBank/DDBJ whole genome shotgun (WGS) entry which is preliminary data.</text>
</comment>
<proteinExistence type="predicted"/>
<dbReference type="RefSeq" id="WP_233053442.1">
    <property type="nucleotide sequence ID" value="NZ_JAIMJA010000013.1"/>
</dbReference>
<name>A0ABS8WDJ1_9GAMM</name>
<evidence type="ECO:0000313" key="3">
    <source>
        <dbReference type="Proteomes" id="UP001201273"/>
    </source>
</evidence>
<evidence type="ECO:0008006" key="4">
    <source>
        <dbReference type="Google" id="ProtNLM"/>
    </source>
</evidence>
<feature type="region of interest" description="Disordered" evidence="1">
    <location>
        <begin position="23"/>
        <end position="43"/>
    </location>
</feature>
<protein>
    <recommendedName>
        <fullName evidence="4">Lipoprotein</fullName>
    </recommendedName>
</protein>
<organism evidence="2 3">
    <name type="scientific">Motilimonas cestriensis</name>
    <dbReference type="NCBI Taxonomy" id="2742685"/>
    <lineage>
        <taxon>Bacteria</taxon>
        <taxon>Pseudomonadati</taxon>
        <taxon>Pseudomonadota</taxon>
        <taxon>Gammaproteobacteria</taxon>
        <taxon>Alteromonadales</taxon>
        <taxon>Alteromonadales genera incertae sedis</taxon>
        <taxon>Motilimonas</taxon>
    </lineage>
</organism>
<keyword evidence="3" id="KW-1185">Reference proteome</keyword>
<evidence type="ECO:0000313" key="2">
    <source>
        <dbReference type="EMBL" id="MCE2595773.1"/>
    </source>
</evidence>
<dbReference type="Proteomes" id="UP001201273">
    <property type="component" value="Unassembled WGS sequence"/>
</dbReference>
<dbReference type="PROSITE" id="PS51257">
    <property type="entry name" value="PROKAR_LIPOPROTEIN"/>
    <property type="match status" value="1"/>
</dbReference>
<gene>
    <name evidence="2" type="ORF">K6Y31_13255</name>
</gene>
<reference evidence="2 3" key="1">
    <citation type="journal article" date="2022" name="Environ. Microbiol. Rep.">
        <title>Eco-phylogenetic analyses reveal divergent evolution of vitamin B12 metabolism in the marine bacterial family 'Psychromonadaceae'.</title>
        <authorList>
            <person name="Jin X."/>
            <person name="Yang Y."/>
            <person name="Cao H."/>
            <person name="Gao B."/>
            <person name="Zhao Z."/>
        </authorList>
    </citation>
    <scope>NUCLEOTIDE SEQUENCE [LARGE SCALE GENOMIC DNA]</scope>
    <source>
        <strain evidence="2 3">MKS20</strain>
    </source>
</reference>
<sequence>MHIKTISCAIAITSLLSACGGGGGTIDETKDKEPAKPISSIPTGNTTLSNIEDILGVLANTDEIRSDQSLTIEMPENKQVLTLTQDLTIKGNLTIK</sequence>
<dbReference type="EMBL" id="JAIMJA010000013">
    <property type="protein sequence ID" value="MCE2595773.1"/>
    <property type="molecule type" value="Genomic_DNA"/>
</dbReference>
<evidence type="ECO:0000256" key="1">
    <source>
        <dbReference type="SAM" id="MobiDB-lite"/>
    </source>
</evidence>
<accession>A0ABS8WDJ1</accession>